<dbReference type="EC" id="3.6.1.-" evidence="6"/>
<dbReference type="GO" id="GO:0016787">
    <property type="term" value="F:hydrolase activity"/>
    <property type="evidence" value="ECO:0007669"/>
    <property type="project" value="UniProtKB-KW"/>
</dbReference>
<dbReference type="CDD" id="cd03675">
    <property type="entry name" value="NUDIX_Hydrolase"/>
    <property type="match status" value="1"/>
</dbReference>
<reference evidence="9" key="1">
    <citation type="journal article" date="2019" name="Int. J. Syst. Evol. Microbiol.">
        <title>The Global Catalogue of Microorganisms (GCM) 10K type strain sequencing project: providing services to taxonomists for standard genome sequencing and annotation.</title>
        <authorList>
            <consortium name="The Broad Institute Genomics Platform"/>
            <consortium name="The Broad Institute Genome Sequencing Center for Infectious Disease"/>
            <person name="Wu L."/>
            <person name="Ma J."/>
        </authorList>
    </citation>
    <scope>NUCLEOTIDE SEQUENCE [LARGE SCALE GENOMIC DNA]</scope>
    <source>
        <strain evidence="9">KCTC 52168</strain>
    </source>
</reference>
<comment type="similarity">
    <text evidence="2 6">Belongs to the Nudix hydrolase family. NudJ subfamily.</text>
</comment>
<dbReference type="SUPFAM" id="SSF55811">
    <property type="entry name" value="Nudix"/>
    <property type="match status" value="1"/>
</dbReference>
<evidence type="ECO:0000256" key="4">
    <source>
        <dbReference type="ARBA" id="ARBA00015552"/>
    </source>
</evidence>
<proteinExistence type="inferred from homology"/>
<organism evidence="8 9">
    <name type="scientific">Piscinibacterium candidicorallinum</name>
    <dbReference type="NCBI Taxonomy" id="1793872"/>
    <lineage>
        <taxon>Bacteria</taxon>
        <taxon>Pseudomonadati</taxon>
        <taxon>Pseudomonadota</taxon>
        <taxon>Betaproteobacteria</taxon>
        <taxon>Burkholderiales</taxon>
        <taxon>Piscinibacterium</taxon>
    </lineage>
</organism>
<evidence type="ECO:0000256" key="3">
    <source>
        <dbReference type="ARBA" id="ARBA00011245"/>
    </source>
</evidence>
<dbReference type="InterPro" id="IPR020084">
    <property type="entry name" value="NUDIX_hydrolase_CS"/>
</dbReference>
<dbReference type="Gene3D" id="3.90.79.10">
    <property type="entry name" value="Nucleoside Triphosphate Pyrophosphohydrolase"/>
    <property type="match status" value="1"/>
</dbReference>
<gene>
    <name evidence="6" type="primary">nudJ</name>
    <name evidence="8" type="ORF">ACFOEN_00675</name>
</gene>
<comment type="cofactor">
    <cofactor evidence="1 6">
        <name>Mg(2+)</name>
        <dbReference type="ChEBI" id="CHEBI:18420"/>
    </cofactor>
</comment>
<dbReference type="InterPro" id="IPR033713">
    <property type="entry name" value="NudJ"/>
</dbReference>
<evidence type="ECO:0000256" key="2">
    <source>
        <dbReference type="ARBA" id="ARBA00007608"/>
    </source>
</evidence>
<dbReference type="PANTHER" id="PTHR43222:SF11">
    <property type="entry name" value="PHOSPHATASE NUDJ"/>
    <property type="match status" value="1"/>
</dbReference>
<evidence type="ECO:0000259" key="7">
    <source>
        <dbReference type="PROSITE" id="PS51462"/>
    </source>
</evidence>
<comment type="caution">
    <text evidence="8">The sequence shown here is derived from an EMBL/GenBank/DDBJ whole genome shotgun (WGS) entry which is preliminary data.</text>
</comment>
<evidence type="ECO:0000256" key="6">
    <source>
        <dbReference type="RuleBase" id="RU364043"/>
    </source>
</evidence>
<dbReference type="EMBL" id="JBHRTI010000002">
    <property type="protein sequence ID" value="MFC3146148.1"/>
    <property type="molecule type" value="Genomic_DNA"/>
</dbReference>
<evidence type="ECO:0000313" key="9">
    <source>
        <dbReference type="Proteomes" id="UP001595556"/>
    </source>
</evidence>
<dbReference type="PANTHER" id="PTHR43222">
    <property type="entry name" value="NUDIX HYDROLASE 23"/>
    <property type="match status" value="1"/>
</dbReference>
<dbReference type="InterPro" id="IPR000086">
    <property type="entry name" value="NUDIX_hydrolase_dom"/>
</dbReference>
<keyword evidence="9" id="KW-1185">Reference proteome</keyword>
<accession>A0ABV7GWV4</accession>
<evidence type="ECO:0000313" key="8">
    <source>
        <dbReference type="EMBL" id="MFC3146148.1"/>
    </source>
</evidence>
<keyword evidence="5 6" id="KW-0378">Hydrolase</keyword>
<evidence type="ECO:0000256" key="1">
    <source>
        <dbReference type="ARBA" id="ARBA00001946"/>
    </source>
</evidence>
<feature type="domain" description="Nudix hydrolase" evidence="7">
    <location>
        <begin position="4"/>
        <end position="137"/>
    </location>
</feature>
<dbReference type="Proteomes" id="UP001595556">
    <property type="component" value="Unassembled WGS sequence"/>
</dbReference>
<keyword evidence="6" id="KW-0460">Magnesium</keyword>
<name>A0ABV7GWV4_9BURK</name>
<evidence type="ECO:0000256" key="5">
    <source>
        <dbReference type="ARBA" id="ARBA00022801"/>
    </source>
</evidence>
<dbReference type="InterPro" id="IPR015797">
    <property type="entry name" value="NUDIX_hydrolase-like_dom_sf"/>
</dbReference>
<dbReference type="PROSITE" id="PS00893">
    <property type="entry name" value="NUDIX_BOX"/>
    <property type="match status" value="1"/>
</dbReference>
<dbReference type="RefSeq" id="WP_377300431.1">
    <property type="nucleotide sequence ID" value="NZ_CP180191.1"/>
</dbReference>
<sequence>MSASSKPSVTVAAIVERDGRFLIVEEDTADGVRLNQPAGHWEQGESLIDAVKRETLEETGHRFEPTGFLGAYMSRYTSAKTGEDVTYVRFAFVGELGEVVAGAELSPEIRRVAFMSADDLRMMNDIHRSPLVMRCIDDYLAGRRLPLEAIYTHPSVRNHV</sequence>
<dbReference type="Pfam" id="PF00293">
    <property type="entry name" value="NUDIX"/>
    <property type="match status" value="1"/>
</dbReference>
<dbReference type="PROSITE" id="PS51462">
    <property type="entry name" value="NUDIX"/>
    <property type="match status" value="1"/>
</dbReference>
<comment type="subunit">
    <text evidence="3 6">Monomer.</text>
</comment>
<protein>
    <recommendedName>
        <fullName evidence="4 6">Phosphatase NudJ</fullName>
        <ecNumber evidence="6">3.6.1.-</ecNumber>
    </recommendedName>
</protein>